<comment type="caution">
    <text evidence="1">The sequence shown here is derived from an EMBL/GenBank/DDBJ whole genome shotgun (WGS) entry which is preliminary data.</text>
</comment>
<reference evidence="1 2" key="1">
    <citation type="journal article" date="2018" name="Front. Plant Sci.">
        <title>Red Clover (Trifolium pratense) and Zigzag Clover (T. medium) - A Picture of Genomic Similarities and Differences.</title>
        <authorList>
            <person name="Dluhosova J."/>
            <person name="Istvanek J."/>
            <person name="Nedelnik J."/>
            <person name="Repkova J."/>
        </authorList>
    </citation>
    <scope>NUCLEOTIDE SEQUENCE [LARGE SCALE GENOMIC DNA]</scope>
    <source>
        <strain evidence="2">cv. 10/8</strain>
        <tissue evidence="1">Leaf</tissue>
    </source>
</reference>
<accession>A0A392UD68</accession>
<keyword evidence="2" id="KW-1185">Reference proteome</keyword>
<protein>
    <submittedName>
        <fullName evidence="1">Uncharacterized protein</fullName>
    </submittedName>
</protein>
<evidence type="ECO:0000313" key="1">
    <source>
        <dbReference type="EMBL" id="MCI71471.1"/>
    </source>
</evidence>
<feature type="non-terminal residue" evidence="1">
    <location>
        <position position="22"/>
    </location>
</feature>
<proteinExistence type="predicted"/>
<evidence type="ECO:0000313" key="2">
    <source>
        <dbReference type="Proteomes" id="UP000265520"/>
    </source>
</evidence>
<dbReference type="Proteomes" id="UP000265520">
    <property type="component" value="Unassembled WGS sequence"/>
</dbReference>
<dbReference type="AlphaFoldDB" id="A0A392UD68"/>
<dbReference type="EMBL" id="LXQA010796910">
    <property type="protein sequence ID" value="MCI71471.1"/>
    <property type="molecule type" value="Genomic_DNA"/>
</dbReference>
<name>A0A392UD68_9FABA</name>
<sequence length="22" mass="2013">MVGLVAENVAGIGGGGGGRGER</sequence>
<organism evidence="1 2">
    <name type="scientific">Trifolium medium</name>
    <dbReference type="NCBI Taxonomy" id="97028"/>
    <lineage>
        <taxon>Eukaryota</taxon>
        <taxon>Viridiplantae</taxon>
        <taxon>Streptophyta</taxon>
        <taxon>Embryophyta</taxon>
        <taxon>Tracheophyta</taxon>
        <taxon>Spermatophyta</taxon>
        <taxon>Magnoliopsida</taxon>
        <taxon>eudicotyledons</taxon>
        <taxon>Gunneridae</taxon>
        <taxon>Pentapetalae</taxon>
        <taxon>rosids</taxon>
        <taxon>fabids</taxon>
        <taxon>Fabales</taxon>
        <taxon>Fabaceae</taxon>
        <taxon>Papilionoideae</taxon>
        <taxon>50 kb inversion clade</taxon>
        <taxon>NPAAA clade</taxon>
        <taxon>Hologalegina</taxon>
        <taxon>IRL clade</taxon>
        <taxon>Trifolieae</taxon>
        <taxon>Trifolium</taxon>
    </lineage>
</organism>